<dbReference type="AlphaFoldDB" id="A0A8X6YDF5"/>
<accession>A0A8X6YDF5</accession>
<evidence type="ECO:0000313" key="3">
    <source>
        <dbReference type="Proteomes" id="UP000886998"/>
    </source>
</evidence>
<comment type="caution">
    <text evidence="2">The sequence shown here is derived from an EMBL/GenBank/DDBJ whole genome shotgun (WGS) entry which is preliminary data.</text>
</comment>
<gene>
    <name evidence="2" type="ORF">TNIN_334631</name>
</gene>
<feature type="region of interest" description="Disordered" evidence="1">
    <location>
        <begin position="98"/>
        <end position="118"/>
    </location>
</feature>
<feature type="compositionally biased region" description="Polar residues" evidence="1">
    <location>
        <begin position="106"/>
        <end position="118"/>
    </location>
</feature>
<sequence length="222" mass="25358">MIHCYGVADKQKKVKCIDDFLILTLVPLRIFRLQRKILQVFWLPRPSLGSSTPSVVPLSAENLYMIICTTCARVVCLCFCEQIDAPVSQVSWLGRHRARAPEDNESPPSSNTTPFVDRSVNNLQYSPTKAFRQSPTHYGIYFWPGPHLIRHRIYVLGCHQFHSVGRQLDSSNHNACWYREELLTECYFVYSSVRSGTEVLYCDDSLDCVSDILLDAVPTLIL</sequence>
<keyword evidence="3" id="KW-1185">Reference proteome</keyword>
<proteinExistence type="predicted"/>
<protein>
    <submittedName>
        <fullName evidence="2">Uncharacterized protein</fullName>
    </submittedName>
</protein>
<dbReference type="EMBL" id="BMAV01017598">
    <property type="protein sequence ID" value="GFY69399.1"/>
    <property type="molecule type" value="Genomic_DNA"/>
</dbReference>
<name>A0A8X6YDF5_9ARAC</name>
<evidence type="ECO:0000256" key="1">
    <source>
        <dbReference type="SAM" id="MobiDB-lite"/>
    </source>
</evidence>
<dbReference type="Proteomes" id="UP000886998">
    <property type="component" value="Unassembled WGS sequence"/>
</dbReference>
<evidence type="ECO:0000313" key="2">
    <source>
        <dbReference type="EMBL" id="GFY69399.1"/>
    </source>
</evidence>
<reference evidence="2" key="1">
    <citation type="submission" date="2020-08" db="EMBL/GenBank/DDBJ databases">
        <title>Multicomponent nature underlies the extraordinary mechanical properties of spider dragline silk.</title>
        <authorList>
            <person name="Kono N."/>
            <person name="Nakamura H."/>
            <person name="Mori M."/>
            <person name="Yoshida Y."/>
            <person name="Ohtoshi R."/>
            <person name="Malay A.D."/>
            <person name="Moran D.A.P."/>
            <person name="Tomita M."/>
            <person name="Numata K."/>
            <person name="Arakawa K."/>
        </authorList>
    </citation>
    <scope>NUCLEOTIDE SEQUENCE</scope>
</reference>
<organism evidence="2 3">
    <name type="scientific">Trichonephila inaurata madagascariensis</name>
    <dbReference type="NCBI Taxonomy" id="2747483"/>
    <lineage>
        <taxon>Eukaryota</taxon>
        <taxon>Metazoa</taxon>
        <taxon>Ecdysozoa</taxon>
        <taxon>Arthropoda</taxon>
        <taxon>Chelicerata</taxon>
        <taxon>Arachnida</taxon>
        <taxon>Araneae</taxon>
        <taxon>Araneomorphae</taxon>
        <taxon>Entelegynae</taxon>
        <taxon>Araneoidea</taxon>
        <taxon>Nephilidae</taxon>
        <taxon>Trichonephila</taxon>
        <taxon>Trichonephila inaurata</taxon>
    </lineage>
</organism>